<sequence>MTFKDAVTPPFSRGKREHKFLAKMLKSEKDKIKLYTKSLRKITFNELLIRATLILVVVFALSFCIFGVYLSLNGLFSKDVHLGIIGIIGDSSRIILCTISAILCAVTAFKLFKKAKIDWKEHQSSKRYAKAITKEYQSLNNLILEQIKQDKTGSYWLNSKEILSITEQYEDNINENTKDYLVSFTQDTTKKYVRFYIYNNSHISNGYTNVLHIHSTTLTIYSHCLSYSDSLSVKDLLAISVKSICINY</sequence>
<dbReference type="RefSeq" id="WP_044432037.1">
    <property type="nucleotide sequence ID" value="NZ_CP082144.1"/>
</dbReference>
<name>A0A1P8KGP5_ACILW</name>
<feature type="transmembrane region" description="Helical" evidence="1">
    <location>
        <begin position="47"/>
        <end position="72"/>
    </location>
</feature>
<dbReference type="EMBL" id="KX426227">
    <property type="protein sequence ID" value="APW48855.1"/>
    <property type="molecule type" value="Genomic_DNA"/>
</dbReference>
<keyword evidence="2" id="KW-0614">Plasmid</keyword>
<keyword evidence="1" id="KW-1133">Transmembrane helix</keyword>
<accession>A0A1P8KGP5</accession>
<reference evidence="2" key="1">
    <citation type="journal article" date="2016" name="Biomed. Res. Int.">
        <title>Resistance of Permafrost and Modern Acinetobacter lwoffii Strains to Heavy Metals and Arsenic Revealed by Genome Analysis.</title>
        <authorList>
            <person name="Mindlin S."/>
            <person name="Petrenko A."/>
            <person name="Kurakov A."/>
            <person name="Beletsky A."/>
            <person name="Mardanov A."/>
            <person name="Petrova M."/>
        </authorList>
    </citation>
    <scope>NUCLEOTIDE SEQUENCE</scope>
    <source>
        <strain evidence="2">ED23-35</strain>
        <plasmid evidence="2">pALWED1.1</plasmid>
    </source>
</reference>
<keyword evidence="1" id="KW-0812">Transmembrane</keyword>
<protein>
    <submittedName>
        <fullName evidence="2">Putative aromatic cluster surface protein</fullName>
    </submittedName>
</protein>
<proteinExistence type="predicted"/>
<geneLocation type="plasmid" evidence="2">
    <name>pALWED1.1</name>
</geneLocation>
<gene>
    <name evidence="2" type="ORF">BAA96_1p0150</name>
</gene>
<organism evidence="2">
    <name type="scientific">Acinetobacter lwoffii</name>
    <dbReference type="NCBI Taxonomy" id="28090"/>
    <lineage>
        <taxon>Bacteria</taxon>
        <taxon>Pseudomonadati</taxon>
        <taxon>Pseudomonadota</taxon>
        <taxon>Gammaproteobacteria</taxon>
        <taxon>Moraxellales</taxon>
        <taxon>Moraxellaceae</taxon>
        <taxon>Acinetobacter</taxon>
    </lineage>
</organism>
<dbReference type="AlphaFoldDB" id="A0A1P8KGP5"/>
<keyword evidence="1" id="KW-0472">Membrane</keyword>
<evidence type="ECO:0000313" key="2">
    <source>
        <dbReference type="EMBL" id="APW48855.1"/>
    </source>
</evidence>
<feature type="transmembrane region" description="Helical" evidence="1">
    <location>
        <begin position="92"/>
        <end position="112"/>
    </location>
</feature>
<evidence type="ECO:0000256" key="1">
    <source>
        <dbReference type="SAM" id="Phobius"/>
    </source>
</evidence>